<evidence type="ECO:0000313" key="3">
    <source>
        <dbReference type="Proteomes" id="UP000037146"/>
    </source>
</evidence>
<dbReference type="Proteomes" id="UP000037146">
    <property type="component" value="Unassembled WGS sequence"/>
</dbReference>
<dbReference type="Pfam" id="PF01476">
    <property type="entry name" value="LysM"/>
    <property type="match status" value="1"/>
</dbReference>
<dbReference type="Pfam" id="PF07486">
    <property type="entry name" value="Hydrolase_2"/>
    <property type="match status" value="1"/>
</dbReference>
<dbReference type="PROSITE" id="PS51782">
    <property type="entry name" value="LYSM"/>
    <property type="match status" value="1"/>
</dbReference>
<dbReference type="AlphaFoldDB" id="A0A0K9H0B8"/>
<dbReference type="InterPro" id="IPR018392">
    <property type="entry name" value="LysM"/>
</dbReference>
<dbReference type="InterPro" id="IPR036779">
    <property type="entry name" value="LysM_dom_sf"/>
</dbReference>
<keyword evidence="3" id="KW-1185">Reference proteome</keyword>
<evidence type="ECO:0000259" key="1">
    <source>
        <dbReference type="PROSITE" id="PS51782"/>
    </source>
</evidence>
<sequence>MTFSIISIGYNLPVNTSKVYAAEKQHIAKQGETIWDIAKQYGVPIQQLKKVNDNENNVVIPGETFIIPTSISNSDKELLSRLVHAEAKGEPYEGKVAVAAVVLNRVHDDAFPDTISEVIYQDNQFSPVDDGSIKQPADEDSKKAVNEALAIQGYTYDQLYFYNPSISSSKWMRTLHVTKIIGGHHFAI</sequence>
<dbReference type="InterPro" id="IPR042047">
    <property type="entry name" value="SleB_dom1"/>
</dbReference>
<dbReference type="Gene3D" id="1.10.10.2520">
    <property type="entry name" value="Cell wall hydrolase SleB, domain 1"/>
    <property type="match status" value="1"/>
</dbReference>
<evidence type="ECO:0000313" key="2">
    <source>
        <dbReference type="EMBL" id="KMY52353.1"/>
    </source>
</evidence>
<accession>A0A0K9H0B8</accession>
<dbReference type="SUPFAM" id="SSF54106">
    <property type="entry name" value="LysM domain"/>
    <property type="match status" value="1"/>
</dbReference>
<gene>
    <name evidence="2" type="ORF">AC625_13840</name>
</gene>
<feature type="domain" description="LysM" evidence="1">
    <location>
        <begin position="24"/>
        <end position="67"/>
    </location>
</feature>
<reference evidence="3" key="1">
    <citation type="submission" date="2015-07" db="EMBL/GenBank/DDBJ databases">
        <title>Genome sequencing project for genomic taxonomy and phylogenomics of Bacillus-like bacteria.</title>
        <authorList>
            <person name="Liu B."/>
            <person name="Wang J."/>
            <person name="Zhu Y."/>
            <person name="Liu G."/>
            <person name="Chen Q."/>
            <person name="Chen Z."/>
            <person name="Lan J."/>
            <person name="Che J."/>
            <person name="Ge C."/>
            <person name="Shi H."/>
            <person name="Pan Z."/>
            <person name="Liu X."/>
        </authorList>
    </citation>
    <scope>NUCLEOTIDE SEQUENCE [LARGE SCALE GENOMIC DNA]</scope>
    <source>
        <strain evidence="3">FJAT-27997</strain>
    </source>
</reference>
<name>A0A0K9H0B8_9BACI</name>
<protein>
    <recommendedName>
        <fullName evidence="1">LysM domain-containing protein</fullName>
    </recommendedName>
</protein>
<dbReference type="GO" id="GO:0016787">
    <property type="term" value="F:hydrolase activity"/>
    <property type="evidence" value="ECO:0007669"/>
    <property type="project" value="InterPro"/>
</dbReference>
<dbReference type="SMART" id="SM00257">
    <property type="entry name" value="LysM"/>
    <property type="match status" value="1"/>
</dbReference>
<dbReference type="CDD" id="cd00118">
    <property type="entry name" value="LysM"/>
    <property type="match status" value="1"/>
</dbReference>
<comment type="caution">
    <text evidence="2">The sequence shown here is derived from an EMBL/GenBank/DDBJ whole genome shotgun (WGS) entry which is preliminary data.</text>
</comment>
<dbReference type="Gene3D" id="3.10.350.10">
    <property type="entry name" value="LysM domain"/>
    <property type="match status" value="1"/>
</dbReference>
<dbReference type="InterPro" id="IPR011105">
    <property type="entry name" value="Cell_wall_hydrolase_SleB"/>
</dbReference>
<dbReference type="STRING" id="1679170.AC625_13840"/>
<dbReference type="EMBL" id="LFZW01000001">
    <property type="protein sequence ID" value="KMY52353.1"/>
    <property type="molecule type" value="Genomic_DNA"/>
</dbReference>
<dbReference type="PATRIC" id="fig|1679170.3.peg.3158"/>
<dbReference type="Gene3D" id="6.20.240.60">
    <property type="match status" value="1"/>
</dbReference>
<organism evidence="2 3">
    <name type="scientific">Peribacillus loiseleuriae</name>
    <dbReference type="NCBI Taxonomy" id="1679170"/>
    <lineage>
        <taxon>Bacteria</taxon>
        <taxon>Bacillati</taxon>
        <taxon>Bacillota</taxon>
        <taxon>Bacilli</taxon>
        <taxon>Bacillales</taxon>
        <taxon>Bacillaceae</taxon>
        <taxon>Peribacillus</taxon>
    </lineage>
</organism>
<proteinExistence type="predicted"/>